<organism evidence="5 6">
    <name type="scientific">Klugiella xanthotipulae</name>
    <dbReference type="NCBI Taxonomy" id="244735"/>
    <lineage>
        <taxon>Bacteria</taxon>
        <taxon>Bacillati</taxon>
        <taxon>Actinomycetota</taxon>
        <taxon>Actinomycetes</taxon>
        <taxon>Micrococcales</taxon>
        <taxon>Microbacteriaceae</taxon>
        <taxon>Klugiella</taxon>
    </lineage>
</organism>
<dbReference type="PANTHER" id="PTHR30055:SF146">
    <property type="entry name" value="HTH-TYPE TRANSCRIPTIONAL DUAL REGULATOR CECR"/>
    <property type="match status" value="1"/>
</dbReference>
<sequence length="278" mass="29818">MFSLLNMRSIGTPANPDRDDRDSDERILHAALELFGQNGFDGTSVRAIAAQAEVSAALIIHHFGSKEGLRAECDTFVSERLTRDRSEMENPARVQEGIEAWLREPTRYRVLLDYTARMLLDGGEAGTALFDRMFQDTRTLVTEYAAGGLMRPVEDPDMVAMLLTTQGLSTLVFQRHIARAFAGTAGGGPDSGSGDGDGDEGLTPEILRRMVLPTIDLYTHGLYRDDSILTATRAALSGAAGEAEPGTPEQATGPPGPGHASVTPPHSARPAPTPEETS</sequence>
<feature type="region of interest" description="Disordered" evidence="3">
    <location>
        <begin position="237"/>
        <end position="278"/>
    </location>
</feature>
<evidence type="ECO:0000256" key="3">
    <source>
        <dbReference type="SAM" id="MobiDB-lite"/>
    </source>
</evidence>
<evidence type="ECO:0000313" key="6">
    <source>
        <dbReference type="Proteomes" id="UP000318331"/>
    </source>
</evidence>
<feature type="domain" description="HTH tetR-type" evidence="4">
    <location>
        <begin position="21"/>
        <end position="81"/>
    </location>
</feature>
<dbReference type="OrthoDB" id="3403733at2"/>
<dbReference type="Pfam" id="PF00440">
    <property type="entry name" value="TetR_N"/>
    <property type="match status" value="1"/>
</dbReference>
<evidence type="ECO:0000259" key="4">
    <source>
        <dbReference type="PROSITE" id="PS50977"/>
    </source>
</evidence>
<feature type="compositionally biased region" description="Gly residues" evidence="3">
    <location>
        <begin position="184"/>
        <end position="195"/>
    </location>
</feature>
<dbReference type="PRINTS" id="PR00455">
    <property type="entry name" value="HTHTETR"/>
</dbReference>
<dbReference type="AlphaFoldDB" id="A0A543HTE4"/>
<evidence type="ECO:0000313" key="5">
    <source>
        <dbReference type="EMBL" id="TQM61572.1"/>
    </source>
</evidence>
<keyword evidence="6" id="KW-1185">Reference proteome</keyword>
<name>A0A543HTE4_9MICO</name>
<comment type="caution">
    <text evidence="5">The sequence shown here is derived from an EMBL/GenBank/DDBJ whole genome shotgun (WGS) entry which is preliminary data.</text>
</comment>
<dbReference type="InterPro" id="IPR050109">
    <property type="entry name" value="HTH-type_TetR-like_transc_reg"/>
</dbReference>
<dbReference type="Proteomes" id="UP000318331">
    <property type="component" value="Unassembled WGS sequence"/>
</dbReference>
<dbReference type="InterPro" id="IPR041484">
    <property type="entry name" value="TetR_C_25"/>
</dbReference>
<evidence type="ECO:0000256" key="1">
    <source>
        <dbReference type="ARBA" id="ARBA00023125"/>
    </source>
</evidence>
<evidence type="ECO:0000256" key="2">
    <source>
        <dbReference type="PROSITE-ProRule" id="PRU00335"/>
    </source>
</evidence>
<dbReference type="GO" id="GO:0003700">
    <property type="term" value="F:DNA-binding transcription factor activity"/>
    <property type="evidence" value="ECO:0007669"/>
    <property type="project" value="TreeGrafter"/>
</dbReference>
<dbReference type="InterPro" id="IPR001647">
    <property type="entry name" value="HTH_TetR"/>
</dbReference>
<keyword evidence="1 2" id="KW-0238">DNA-binding</keyword>
<dbReference type="PANTHER" id="PTHR30055">
    <property type="entry name" value="HTH-TYPE TRANSCRIPTIONAL REGULATOR RUTR"/>
    <property type="match status" value="1"/>
</dbReference>
<dbReference type="Pfam" id="PF17933">
    <property type="entry name" value="TetR_C_25"/>
    <property type="match status" value="1"/>
</dbReference>
<gene>
    <name evidence="5" type="ORF">FB466_2530</name>
</gene>
<dbReference type="SUPFAM" id="SSF46689">
    <property type="entry name" value="Homeodomain-like"/>
    <property type="match status" value="1"/>
</dbReference>
<dbReference type="GO" id="GO:0000976">
    <property type="term" value="F:transcription cis-regulatory region binding"/>
    <property type="evidence" value="ECO:0007669"/>
    <property type="project" value="TreeGrafter"/>
</dbReference>
<reference evidence="5 6" key="1">
    <citation type="submission" date="2019-06" db="EMBL/GenBank/DDBJ databases">
        <title>Sequencing the genomes of 1000 actinobacteria strains.</title>
        <authorList>
            <person name="Klenk H.-P."/>
        </authorList>
    </citation>
    <scope>NUCLEOTIDE SEQUENCE [LARGE SCALE GENOMIC DNA]</scope>
    <source>
        <strain evidence="5 6">DSM 18031</strain>
    </source>
</reference>
<dbReference type="PROSITE" id="PS50977">
    <property type="entry name" value="HTH_TETR_2"/>
    <property type="match status" value="1"/>
</dbReference>
<proteinExistence type="predicted"/>
<feature type="region of interest" description="Disordered" evidence="3">
    <location>
        <begin position="183"/>
        <end position="202"/>
    </location>
</feature>
<protein>
    <submittedName>
        <fullName evidence="5">TetR family transcriptional regulator</fullName>
    </submittedName>
</protein>
<dbReference type="InterPro" id="IPR009057">
    <property type="entry name" value="Homeodomain-like_sf"/>
</dbReference>
<dbReference type="Gene3D" id="1.10.357.10">
    <property type="entry name" value="Tetracycline Repressor, domain 2"/>
    <property type="match status" value="1"/>
</dbReference>
<dbReference type="EMBL" id="VFPN01000003">
    <property type="protein sequence ID" value="TQM61572.1"/>
    <property type="molecule type" value="Genomic_DNA"/>
</dbReference>
<accession>A0A543HTE4</accession>
<feature type="DNA-binding region" description="H-T-H motif" evidence="2">
    <location>
        <begin position="44"/>
        <end position="63"/>
    </location>
</feature>